<sequence length="350" mass="38956">MIFECYDPEQSEAAINAVWIPEDFLTQLHRFPDNCAIQIIDLHGPSFDVVDQTLDRFLRELGHVDEGGDVMLPSSMQYLESRQATDNGFKMDLESSRYNYANRAVILTLERRDLSDGQIYTHKVIFRVCPHIMQSQIASTLVYCLPPTAARADGTPFENWGERLFATPQSFGEALIDAQGRLAARVQQPVLPLWRQSGRVYIAYRAENPADPQVQWDAQQIAEGLRQSLGLDHPVQRLSIAPYNQAYRDLAGRLEQLVQSSMWISLIVQGQYSSPVAGKHLANFIRLCFAGFQNAFNGGFVVEETQRAHAALLRNLLVQQNVAIIQPQPQPLFGGAAAAAAGPGPNQHAG</sequence>
<evidence type="ECO:0000313" key="1">
    <source>
        <dbReference type="EMBL" id="CEM46505.1"/>
    </source>
</evidence>
<gene>
    <name evidence="1" type="ORF">Cvel_30181</name>
</gene>
<accession>A0A0G4HQG4</accession>
<proteinExistence type="predicted"/>
<dbReference type="PhylomeDB" id="A0A0G4HQG4"/>
<name>A0A0G4HQG4_9ALVE</name>
<reference evidence="1" key="1">
    <citation type="submission" date="2014-11" db="EMBL/GenBank/DDBJ databases">
        <authorList>
            <person name="Otto D Thomas"/>
            <person name="Naeem Raeece"/>
        </authorList>
    </citation>
    <scope>NUCLEOTIDE SEQUENCE</scope>
</reference>
<protein>
    <submittedName>
        <fullName evidence="1">Uncharacterized protein</fullName>
    </submittedName>
</protein>
<organism evidence="1">
    <name type="scientific">Chromera velia CCMP2878</name>
    <dbReference type="NCBI Taxonomy" id="1169474"/>
    <lineage>
        <taxon>Eukaryota</taxon>
        <taxon>Sar</taxon>
        <taxon>Alveolata</taxon>
        <taxon>Colpodellida</taxon>
        <taxon>Chromeraceae</taxon>
        <taxon>Chromera</taxon>
    </lineage>
</organism>
<dbReference type="VEuPathDB" id="CryptoDB:Cvel_30181"/>
<dbReference type="EMBL" id="CDMZ01003473">
    <property type="protein sequence ID" value="CEM46505.1"/>
    <property type="molecule type" value="Genomic_DNA"/>
</dbReference>
<dbReference type="AlphaFoldDB" id="A0A0G4HQG4"/>